<feature type="domain" description="Ribosomal protein eL8/eL30/eS12/Gadd45" evidence="3">
    <location>
        <begin position="24"/>
        <end position="94"/>
    </location>
</feature>
<accession>A0A6G1AGV7</accession>
<dbReference type="PANTHER" id="PTHR11449">
    <property type="entry name" value="RIBOSOMAL PROTEIN L30"/>
    <property type="match status" value="1"/>
</dbReference>
<evidence type="ECO:0000313" key="5">
    <source>
        <dbReference type="Proteomes" id="UP000475037"/>
    </source>
</evidence>
<keyword evidence="2" id="KW-0687">Ribonucleoprotein</keyword>
<evidence type="ECO:0000313" key="4">
    <source>
        <dbReference type="EMBL" id="KAF0874901.1"/>
    </source>
</evidence>
<gene>
    <name evidence="4" type="primary">Rpl30_4</name>
    <name evidence="4" type="ORF">FOF47_R02323</name>
</gene>
<dbReference type="EMBL" id="VOAJ01005302">
    <property type="protein sequence ID" value="KAF0874901.1"/>
    <property type="molecule type" value="Genomic_DNA"/>
</dbReference>
<dbReference type="Proteomes" id="UP000475037">
    <property type="component" value="Unassembled WGS sequence"/>
</dbReference>
<dbReference type="GO" id="GO:0003723">
    <property type="term" value="F:RNA binding"/>
    <property type="evidence" value="ECO:0007669"/>
    <property type="project" value="InterPro"/>
</dbReference>
<feature type="non-terminal residue" evidence="4">
    <location>
        <position position="102"/>
    </location>
</feature>
<organism evidence="4 5">
    <name type="scientific">Crocuta crocuta</name>
    <name type="common">Spotted hyena</name>
    <dbReference type="NCBI Taxonomy" id="9678"/>
    <lineage>
        <taxon>Eukaryota</taxon>
        <taxon>Metazoa</taxon>
        <taxon>Chordata</taxon>
        <taxon>Craniata</taxon>
        <taxon>Vertebrata</taxon>
        <taxon>Euteleostomi</taxon>
        <taxon>Mammalia</taxon>
        <taxon>Eutheria</taxon>
        <taxon>Laurasiatheria</taxon>
        <taxon>Carnivora</taxon>
        <taxon>Feliformia</taxon>
        <taxon>Hyaenidae</taxon>
        <taxon>Crocuta</taxon>
    </lineage>
</organism>
<dbReference type="Gene3D" id="3.30.1330.30">
    <property type="match status" value="1"/>
</dbReference>
<proteinExistence type="predicted"/>
<evidence type="ECO:0000256" key="2">
    <source>
        <dbReference type="ARBA" id="ARBA00023274"/>
    </source>
</evidence>
<dbReference type="SUPFAM" id="SSF55315">
    <property type="entry name" value="L30e-like"/>
    <property type="match status" value="1"/>
</dbReference>
<name>A0A6G1AGV7_CROCR</name>
<dbReference type="GO" id="GO:0005840">
    <property type="term" value="C:ribosome"/>
    <property type="evidence" value="ECO:0007669"/>
    <property type="project" value="UniProtKB-KW"/>
</dbReference>
<dbReference type="InterPro" id="IPR004038">
    <property type="entry name" value="Ribosomal_eL8/eL30/eS12/Gad45"/>
</dbReference>
<dbReference type="AlphaFoldDB" id="A0A6G1AGV7"/>
<feature type="non-terminal residue" evidence="4">
    <location>
        <position position="1"/>
    </location>
</feature>
<reference evidence="4 5" key="1">
    <citation type="submission" date="2019-11" db="EMBL/GenBank/DDBJ databases">
        <authorList>
            <person name="Yang C."/>
            <person name="Li F."/>
        </authorList>
    </citation>
    <scope>NUCLEOTIDE SEQUENCE [LARGE SCALE GENOMIC DNA]</scope>
    <source>
        <strain evidence="4">KB4526</strain>
        <tissue evidence="4">Muscle</tissue>
    </source>
</reference>
<comment type="caution">
    <text evidence="4">The sequence shown here is derived from an EMBL/GenBank/DDBJ whole genome shotgun (WGS) entry which is preliminary data.</text>
</comment>
<protein>
    <submittedName>
        <fullName evidence="4">RL30 protein</fullName>
    </submittedName>
</protein>
<dbReference type="GO" id="GO:1990904">
    <property type="term" value="C:ribonucleoprotein complex"/>
    <property type="evidence" value="ECO:0007669"/>
    <property type="project" value="UniProtKB-KW"/>
</dbReference>
<keyword evidence="5" id="KW-1185">Reference proteome</keyword>
<dbReference type="Pfam" id="PF01248">
    <property type="entry name" value="Ribosomal_L7Ae"/>
    <property type="match status" value="1"/>
</dbReference>
<keyword evidence="1" id="KW-0689">Ribosomal protein</keyword>
<evidence type="ECO:0000259" key="3">
    <source>
        <dbReference type="Pfam" id="PF01248"/>
    </source>
</evidence>
<evidence type="ECO:0000256" key="1">
    <source>
        <dbReference type="ARBA" id="ARBA00022980"/>
    </source>
</evidence>
<dbReference type="InterPro" id="IPR039109">
    <property type="entry name" value="Ribosomal_eL30-like"/>
</dbReference>
<dbReference type="InterPro" id="IPR029064">
    <property type="entry name" value="Ribosomal_eL30-like_sf"/>
</dbReference>
<sequence>PPKKMTKSLESINSRLQLIIKSRKKMIRHGKVKLGILANNCSALRKSELGSCTMVAKTSVHHCRGNKIELSTTCGRFSRMCTLVVIDPGYSDIMRSQQTGER</sequence>